<dbReference type="Proteomes" id="UP001049518">
    <property type="component" value="Chromosome"/>
</dbReference>
<evidence type="ECO:0000256" key="1">
    <source>
        <dbReference type="ARBA" id="ARBA00022679"/>
    </source>
</evidence>
<dbReference type="InterPro" id="IPR043519">
    <property type="entry name" value="NT_sf"/>
</dbReference>
<reference evidence="6" key="1">
    <citation type="submission" date="2020-07" db="EMBL/GenBank/DDBJ databases">
        <authorList>
            <person name="Tarantini F.S."/>
            <person name="Hong K.W."/>
            <person name="Chan K.G."/>
        </authorList>
    </citation>
    <scope>NUCLEOTIDE SEQUENCE</scope>
    <source>
        <strain evidence="6">32-07</strain>
    </source>
</reference>
<proteinExistence type="predicted"/>
<feature type="domain" description="cGAS/DncV-like nucleotidyltransferase C-terminal helical" evidence="5">
    <location>
        <begin position="178"/>
        <end position="290"/>
    </location>
</feature>
<evidence type="ECO:0000313" key="7">
    <source>
        <dbReference type="Proteomes" id="UP001049518"/>
    </source>
</evidence>
<dbReference type="RefSeq" id="WP_231334243.1">
    <property type="nucleotide sequence ID" value="NZ_CP059572.1"/>
</dbReference>
<keyword evidence="3" id="KW-0547">Nucleotide-binding</keyword>
<keyword evidence="1" id="KW-0808">Transferase</keyword>
<dbReference type="Gene3D" id="3.30.460.10">
    <property type="entry name" value="Beta Polymerase, domain 2"/>
    <property type="match status" value="1"/>
</dbReference>
<name>A0ABX8QTN4_9ACTN</name>
<protein>
    <submittedName>
        <fullName evidence="6">Nucleotidyltransferase domain-containing protein</fullName>
    </submittedName>
</protein>
<evidence type="ECO:0000259" key="5">
    <source>
        <dbReference type="Pfam" id="PF26305"/>
    </source>
</evidence>
<gene>
    <name evidence="6" type="ORF">AGRA3207_001934</name>
</gene>
<accession>A0ABX8QTN4</accession>
<keyword evidence="2" id="KW-0548">Nucleotidyltransferase</keyword>
<dbReference type="Pfam" id="PF26305">
    <property type="entry name" value="CD_NTase_C"/>
    <property type="match status" value="1"/>
</dbReference>
<dbReference type="InterPro" id="IPR058909">
    <property type="entry name" value="CD_NTase_C"/>
</dbReference>
<keyword evidence="7" id="KW-1185">Reference proteome</keyword>
<keyword evidence="4" id="KW-0051">Antiviral defense</keyword>
<evidence type="ECO:0000256" key="3">
    <source>
        <dbReference type="ARBA" id="ARBA00022741"/>
    </source>
</evidence>
<evidence type="ECO:0000256" key="4">
    <source>
        <dbReference type="ARBA" id="ARBA00023118"/>
    </source>
</evidence>
<organism evidence="6 7">
    <name type="scientific">Actinomadura graeca</name>
    <dbReference type="NCBI Taxonomy" id="2750812"/>
    <lineage>
        <taxon>Bacteria</taxon>
        <taxon>Bacillati</taxon>
        <taxon>Actinomycetota</taxon>
        <taxon>Actinomycetes</taxon>
        <taxon>Streptosporangiales</taxon>
        <taxon>Thermomonosporaceae</taxon>
        <taxon>Actinomadura</taxon>
    </lineage>
</organism>
<evidence type="ECO:0000256" key="2">
    <source>
        <dbReference type="ARBA" id="ARBA00022695"/>
    </source>
</evidence>
<evidence type="ECO:0000313" key="6">
    <source>
        <dbReference type="EMBL" id="QXJ21112.1"/>
    </source>
</evidence>
<dbReference type="SUPFAM" id="SSF81301">
    <property type="entry name" value="Nucleotidyltransferase"/>
    <property type="match status" value="1"/>
</dbReference>
<dbReference type="EMBL" id="CP059572">
    <property type="protein sequence ID" value="QXJ21112.1"/>
    <property type="molecule type" value="Genomic_DNA"/>
</dbReference>
<sequence>MVLAREQLEEWSERGDFLQAAHTYETIKEALTSAALEDCEYEIFCQGSYAGKTNIVGDSDVDVVIALKDPFYANTDRLPPVQKEKYLKLHESSTRTWEWFRGRVIPVLQERFFGVQVRNKCVEVPAKALALKADVLISLDFHLYTLFHDHLHRYFEGGIEFHNGRTRVVNYPMQHRHNGEIKDLLCGGVFKPVVRIAKNARNRLVEDERSSVVKKGAPSYFVECLFYNVPNLCYIGCREPDAYRNAVVWLWENPMSRSDMLCQNRMTSLFGGTAETSWNLDDARLLVNGLYVQLTDHDGPGGMA</sequence>